<dbReference type="InterPro" id="IPR036429">
    <property type="entry name" value="SpoA-like_sf"/>
</dbReference>
<dbReference type="SUPFAM" id="SSF101801">
    <property type="entry name" value="Surface presentation of antigens (SPOA)"/>
    <property type="match status" value="1"/>
</dbReference>
<evidence type="ECO:0000256" key="3">
    <source>
        <dbReference type="ARBA" id="ARBA00021897"/>
    </source>
</evidence>
<proteinExistence type="inferred from homology"/>
<dbReference type="Gene3D" id="2.30.330.10">
    <property type="entry name" value="SpoA-like"/>
    <property type="match status" value="1"/>
</dbReference>
<evidence type="ECO:0000313" key="10">
    <source>
        <dbReference type="Proteomes" id="UP000218767"/>
    </source>
</evidence>
<dbReference type="PANTHER" id="PTHR43484:SF1">
    <property type="entry name" value="FLAGELLAR MOTOR SWITCH PROTEIN FLIN"/>
    <property type="match status" value="1"/>
</dbReference>
<dbReference type="EMBL" id="NVUL01000004">
    <property type="protein sequence ID" value="PCI81658.1"/>
    <property type="molecule type" value="Genomic_DNA"/>
</dbReference>
<evidence type="ECO:0000256" key="2">
    <source>
        <dbReference type="ARBA" id="ARBA00009226"/>
    </source>
</evidence>
<evidence type="ECO:0000256" key="7">
    <source>
        <dbReference type="ARBA" id="ARBA00023136"/>
    </source>
</evidence>
<reference evidence="10" key="1">
    <citation type="submission" date="2017-08" db="EMBL/GenBank/DDBJ databases">
        <title>A dynamic microbial community with high functional redundancy inhabits the cold, oxic subseafloor aquifer.</title>
        <authorList>
            <person name="Tully B.J."/>
            <person name="Wheat C.G."/>
            <person name="Glazer B.T."/>
            <person name="Huber J.A."/>
        </authorList>
    </citation>
    <scope>NUCLEOTIDE SEQUENCE [LARGE SCALE GENOMIC DNA]</scope>
</reference>
<dbReference type="GO" id="GO:0003774">
    <property type="term" value="F:cytoskeletal motor activity"/>
    <property type="evidence" value="ECO:0007669"/>
    <property type="project" value="InterPro"/>
</dbReference>
<dbReference type="PRINTS" id="PR00956">
    <property type="entry name" value="FLGMOTORFLIN"/>
</dbReference>
<keyword evidence="7" id="KW-0472">Membrane</keyword>
<evidence type="ECO:0000256" key="4">
    <source>
        <dbReference type="ARBA" id="ARBA00022475"/>
    </source>
</evidence>
<feature type="domain" description="Flagellar motor switch protein FliN-like C-terminal" evidence="8">
    <location>
        <begin position="72"/>
        <end position="140"/>
    </location>
</feature>
<dbReference type="GO" id="GO:0006935">
    <property type="term" value="P:chemotaxis"/>
    <property type="evidence" value="ECO:0007669"/>
    <property type="project" value="UniProtKB-KW"/>
</dbReference>
<dbReference type="Proteomes" id="UP000218767">
    <property type="component" value="Unassembled WGS sequence"/>
</dbReference>
<evidence type="ECO:0000256" key="1">
    <source>
        <dbReference type="ARBA" id="ARBA00004413"/>
    </source>
</evidence>
<name>A0A2A4XG98_9GAMM</name>
<sequence>MSNNLDNSGGGVEVELSTGARGTATASPFDNAPGSALSDVTDSVPFADFGAISNSKALVPALSPPVFTLNSMLDVPISIVFEVGRTKISIARLMELRKGSFIDLRNVSVDVIDVLVDEKIVAEAEAISLQQRYGVRISEITRIPSSEDHEDAS</sequence>
<evidence type="ECO:0000256" key="6">
    <source>
        <dbReference type="ARBA" id="ARBA00022779"/>
    </source>
</evidence>
<dbReference type="InterPro" id="IPR051469">
    <property type="entry name" value="FliN/MopA/SpaO"/>
</dbReference>
<keyword evidence="4" id="KW-1003">Cell membrane</keyword>
<keyword evidence="5" id="KW-0145">Chemotaxis</keyword>
<dbReference type="GO" id="GO:0005886">
    <property type="term" value="C:plasma membrane"/>
    <property type="evidence" value="ECO:0007669"/>
    <property type="project" value="UniProtKB-SubCell"/>
</dbReference>
<organism evidence="9 10">
    <name type="scientific">SAR86 cluster bacterium</name>
    <dbReference type="NCBI Taxonomy" id="2030880"/>
    <lineage>
        <taxon>Bacteria</taxon>
        <taxon>Pseudomonadati</taxon>
        <taxon>Pseudomonadota</taxon>
        <taxon>Gammaproteobacteria</taxon>
        <taxon>SAR86 cluster</taxon>
    </lineage>
</organism>
<accession>A0A2A4XG98</accession>
<keyword evidence="6" id="KW-0283">Flagellar rotation</keyword>
<dbReference type="Pfam" id="PF01052">
    <property type="entry name" value="FliMN_C"/>
    <property type="match status" value="1"/>
</dbReference>
<dbReference type="InterPro" id="IPR001543">
    <property type="entry name" value="FliN-like_C"/>
</dbReference>
<gene>
    <name evidence="9" type="ORF">COB20_01525</name>
</gene>
<dbReference type="AlphaFoldDB" id="A0A2A4XG98"/>
<evidence type="ECO:0000313" key="9">
    <source>
        <dbReference type="EMBL" id="PCI81658.1"/>
    </source>
</evidence>
<dbReference type="GO" id="GO:0009425">
    <property type="term" value="C:bacterial-type flagellum basal body"/>
    <property type="evidence" value="ECO:0007669"/>
    <property type="project" value="InterPro"/>
</dbReference>
<comment type="subcellular location">
    <subcellularLocation>
        <location evidence="1">Cell membrane</location>
        <topology evidence="1">Peripheral membrane protein</topology>
        <orientation evidence="1">Cytoplasmic side</orientation>
    </subcellularLocation>
</comment>
<dbReference type="GO" id="GO:0071973">
    <property type="term" value="P:bacterial-type flagellum-dependent cell motility"/>
    <property type="evidence" value="ECO:0007669"/>
    <property type="project" value="InterPro"/>
</dbReference>
<dbReference type="PANTHER" id="PTHR43484">
    <property type="match status" value="1"/>
</dbReference>
<dbReference type="InterPro" id="IPR001172">
    <property type="entry name" value="FliN_T3SS_HrcQb"/>
</dbReference>
<comment type="similarity">
    <text evidence="2">Belongs to the FliN/MopA/SpaO family.</text>
</comment>
<comment type="caution">
    <text evidence="9">The sequence shown here is derived from an EMBL/GenBank/DDBJ whole genome shotgun (WGS) entry which is preliminary data.</text>
</comment>
<evidence type="ECO:0000256" key="5">
    <source>
        <dbReference type="ARBA" id="ARBA00022500"/>
    </source>
</evidence>
<evidence type="ECO:0000259" key="8">
    <source>
        <dbReference type="Pfam" id="PF01052"/>
    </source>
</evidence>
<protein>
    <recommendedName>
        <fullName evidence="3">Flagellar motor switch protein FliN</fullName>
    </recommendedName>
</protein>